<dbReference type="EMBL" id="JAVREJ010000017">
    <property type="protein sequence ID" value="MDT0352259.1"/>
    <property type="molecule type" value="Genomic_DNA"/>
</dbReference>
<keyword evidence="2" id="KW-1185">Reference proteome</keyword>
<name>A0ABU2NG92_9PSEU</name>
<accession>A0ABU2NG92</accession>
<protein>
    <submittedName>
        <fullName evidence="1">Uncharacterized protein</fullName>
    </submittedName>
</protein>
<proteinExistence type="predicted"/>
<evidence type="ECO:0000313" key="1">
    <source>
        <dbReference type="EMBL" id="MDT0352259.1"/>
    </source>
</evidence>
<sequence length="80" mass="8325">MTGNLTHRDRAILRAVAGGTAELLGSTQPDLFVDGRCCSDQLAARRLAHAGLIAGARPATPGQRVPARLTEAGHLELLAV</sequence>
<organism evidence="1 2">
    <name type="scientific">Pseudonocardia charpentierae</name>
    <dbReference type="NCBI Taxonomy" id="3075545"/>
    <lineage>
        <taxon>Bacteria</taxon>
        <taxon>Bacillati</taxon>
        <taxon>Actinomycetota</taxon>
        <taxon>Actinomycetes</taxon>
        <taxon>Pseudonocardiales</taxon>
        <taxon>Pseudonocardiaceae</taxon>
        <taxon>Pseudonocardia</taxon>
    </lineage>
</organism>
<dbReference type="RefSeq" id="WP_311558767.1">
    <property type="nucleotide sequence ID" value="NZ_JAVREJ010000017.1"/>
</dbReference>
<gene>
    <name evidence="1" type="ORF">RM445_22265</name>
</gene>
<reference evidence="2" key="1">
    <citation type="submission" date="2023-07" db="EMBL/GenBank/DDBJ databases">
        <title>30 novel species of actinomycetes from the DSMZ collection.</title>
        <authorList>
            <person name="Nouioui I."/>
        </authorList>
    </citation>
    <scope>NUCLEOTIDE SEQUENCE [LARGE SCALE GENOMIC DNA]</scope>
    <source>
        <strain evidence="2">DSM 45834</strain>
    </source>
</reference>
<dbReference type="Proteomes" id="UP001183202">
    <property type="component" value="Unassembled WGS sequence"/>
</dbReference>
<evidence type="ECO:0000313" key="2">
    <source>
        <dbReference type="Proteomes" id="UP001183202"/>
    </source>
</evidence>
<comment type="caution">
    <text evidence="1">The sequence shown here is derived from an EMBL/GenBank/DDBJ whole genome shotgun (WGS) entry which is preliminary data.</text>
</comment>